<keyword evidence="3 5" id="KW-0597">Phosphoprotein</keyword>
<evidence type="ECO:0000313" key="7">
    <source>
        <dbReference type="Proteomes" id="UP000318431"/>
    </source>
</evidence>
<evidence type="ECO:0000256" key="5">
    <source>
        <dbReference type="PIRSR" id="PIRSR609662-50"/>
    </source>
</evidence>
<dbReference type="OrthoDB" id="120290at2"/>
<dbReference type="EMBL" id="VLLB01000001">
    <property type="protein sequence ID" value="TWI69370.1"/>
    <property type="molecule type" value="Genomic_DNA"/>
</dbReference>
<dbReference type="HAMAP" id="MF_00710">
    <property type="entry name" value="Malonate_deCO2ase_dsu"/>
    <property type="match status" value="1"/>
</dbReference>
<dbReference type="NCBIfam" id="TIGR03130">
    <property type="entry name" value="malonate_delta"/>
    <property type="match status" value="1"/>
</dbReference>
<evidence type="ECO:0000256" key="2">
    <source>
        <dbReference type="ARBA" id="ARBA00022490"/>
    </source>
</evidence>
<comment type="PTM">
    <text evidence="5">Covalently binds the prosthetic group of malonate decarboxylase.</text>
</comment>
<dbReference type="GO" id="GO:0005737">
    <property type="term" value="C:cytoplasm"/>
    <property type="evidence" value="ECO:0007669"/>
    <property type="project" value="UniProtKB-SubCell"/>
</dbReference>
<dbReference type="Pfam" id="PF06857">
    <property type="entry name" value="ACP"/>
    <property type="match status" value="1"/>
</dbReference>
<feature type="modified residue" description="O-(phosphoribosyl dephospho-coenzyme A)serine" evidence="5">
    <location>
        <position position="25"/>
    </location>
</feature>
<gene>
    <name evidence="6" type="ORF">IP91_00438</name>
</gene>
<dbReference type="InterPro" id="IPR023439">
    <property type="entry name" value="Mal_deCO2ase/Cit_lyase_ACP"/>
</dbReference>
<dbReference type="InterPro" id="IPR009662">
    <property type="entry name" value="Malonate_deCO2ase_dsu"/>
</dbReference>
<proteinExistence type="inferred from homology"/>
<evidence type="ECO:0000256" key="1">
    <source>
        <dbReference type="ARBA" id="ARBA00004496"/>
    </source>
</evidence>
<dbReference type="Proteomes" id="UP000318431">
    <property type="component" value="Unassembled WGS sequence"/>
</dbReference>
<reference evidence="6 7" key="1">
    <citation type="journal article" date="2015" name="Stand. Genomic Sci.">
        <title>Genomic Encyclopedia of Bacterial and Archaeal Type Strains, Phase III: the genomes of soil and plant-associated and newly described type strains.</title>
        <authorList>
            <person name="Whitman W.B."/>
            <person name="Woyke T."/>
            <person name="Klenk H.P."/>
            <person name="Zhou Y."/>
            <person name="Lilburn T.G."/>
            <person name="Beck B.J."/>
            <person name="De Vos P."/>
            <person name="Vandamme P."/>
            <person name="Eisen J.A."/>
            <person name="Garrity G."/>
            <person name="Hugenholtz P."/>
            <person name="Kyrpides N.C."/>
        </authorList>
    </citation>
    <scope>NUCLEOTIDE SEQUENCE [LARGE SCALE GENOMIC DNA]</scope>
    <source>
        <strain evidence="6 7">CGMCC 1.10822</strain>
    </source>
</reference>
<dbReference type="NCBIfam" id="NF002293">
    <property type="entry name" value="PRK01220.1"/>
    <property type="match status" value="1"/>
</dbReference>
<keyword evidence="7" id="KW-1185">Reference proteome</keyword>
<accession>A0A562RLQ1</accession>
<dbReference type="RefSeq" id="WP_145647136.1">
    <property type="nucleotide sequence ID" value="NZ_VLLB01000001.1"/>
</dbReference>
<sequence>MERLQFEFPAGAPAASRTVTGVVASGDLEVLLEPQAAGSTSVAVQTSVDGYGGTWTALLARVFADAALPAARIEINDNGATPGVVRMRIEQAYEEAALAATPGRSTP</sequence>
<evidence type="ECO:0000256" key="3">
    <source>
        <dbReference type="ARBA" id="ARBA00022553"/>
    </source>
</evidence>
<evidence type="ECO:0000256" key="4">
    <source>
        <dbReference type="NCBIfam" id="TIGR03130"/>
    </source>
</evidence>
<protein>
    <recommendedName>
        <fullName evidence="4">Malonate decarboxylase acyl carrier protein</fullName>
    </recommendedName>
</protein>
<name>A0A562RLQ1_9BURK</name>
<comment type="caution">
    <text evidence="6">The sequence shown here is derived from an EMBL/GenBank/DDBJ whole genome shotgun (WGS) entry which is preliminary data.</text>
</comment>
<evidence type="ECO:0000313" key="6">
    <source>
        <dbReference type="EMBL" id="TWI69370.1"/>
    </source>
</evidence>
<organism evidence="6 7">
    <name type="scientific">Pseudoduganella lurida</name>
    <dbReference type="NCBI Taxonomy" id="1036180"/>
    <lineage>
        <taxon>Bacteria</taxon>
        <taxon>Pseudomonadati</taxon>
        <taxon>Pseudomonadota</taxon>
        <taxon>Betaproteobacteria</taxon>
        <taxon>Burkholderiales</taxon>
        <taxon>Oxalobacteraceae</taxon>
        <taxon>Telluria group</taxon>
        <taxon>Pseudoduganella</taxon>
    </lineage>
</organism>
<comment type="subcellular location">
    <subcellularLocation>
        <location evidence="1">Cytoplasm</location>
    </subcellularLocation>
</comment>
<keyword evidence="2" id="KW-0963">Cytoplasm</keyword>
<dbReference type="AlphaFoldDB" id="A0A562RLQ1"/>